<dbReference type="InterPro" id="IPR006660">
    <property type="entry name" value="Arsenate_reductase-like"/>
</dbReference>
<dbReference type="Gene3D" id="3.40.30.10">
    <property type="entry name" value="Glutaredoxin"/>
    <property type="match status" value="1"/>
</dbReference>
<evidence type="ECO:0008006" key="9">
    <source>
        <dbReference type="Google" id="ProtNLM"/>
    </source>
</evidence>
<evidence type="ECO:0000256" key="5">
    <source>
        <dbReference type="ARBA" id="ARBA00023002"/>
    </source>
</evidence>
<gene>
    <name evidence="7" type="ORF">NEOLI_002859</name>
</gene>
<keyword evidence="6" id="KW-0496">Mitochondrion</keyword>
<dbReference type="PROSITE" id="PS51353">
    <property type="entry name" value="ARSC"/>
    <property type="match status" value="1"/>
</dbReference>
<evidence type="ECO:0000256" key="2">
    <source>
        <dbReference type="ARBA" id="ARBA00004173"/>
    </source>
</evidence>
<dbReference type="OrthoDB" id="59229at2759"/>
<dbReference type="InterPro" id="IPR036249">
    <property type="entry name" value="Thioredoxin-like_sf"/>
</dbReference>
<dbReference type="AlphaFoldDB" id="A0A1U7LR26"/>
<name>A0A1U7LR26_NEOID</name>
<dbReference type="PANTHER" id="PTHR28071:SF1">
    <property type="entry name" value="REDOX PROTEIN FMP46, MITOCHONDRIAL-RELATED"/>
    <property type="match status" value="1"/>
</dbReference>
<comment type="similarity">
    <text evidence="3">Belongs to the FMP46 family.</text>
</comment>
<dbReference type="PANTHER" id="PTHR28071">
    <property type="entry name" value="REDOX PROTEIN FMP46, MITOCHONDRIAL-RELATED"/>
    <property type="match status" value="1"/>
</dbReference>
<proteinExistence type="inferred from homology"/>
<dbReference type="Proteomes" id="UP000186594">
    <property type="component" value="Unassembled WGS sequence"/>
</dbReference>
<evidence type="ECO:0000256" key="6">
    <source>
        <dbReference type="ARBA" id="ARBA00023128"/>
    </source>
</evidence>
<comment type="function">
    <text evidence="1">Putative mitochondrial redox protein which could be involved in the reduction of small toxic molecules.</text>
</comment>
<dbReference type="GO" id="GO:0016491">
    <property type="term" value="F:oxidoreductase activity"/>
    <property type="evidence" value="ECO:0007669"/>
    <property type="project" value="UniProtKB-KW"/>
</dbReference>
<evidence type="ECO:0000256" key="1">
    <source>
        <dbReference type="ARBA" id="ARBA00002963"/>
    </source>
</evidence>
<evidence type="ECO:0000256" key="4">
    <source>
        <dbReference type="ARBA" id="ARBA00022946"/>
    </source>
</evidence>
<evidence type="ECO:0000256" key="3">
    <source>
        <dbReference type="ARBA" id="ARBA00009734"/>
    </source>
</evidence>
<comment type="caution">
    <text evidence="7">The sequence shown here is derived from an EMBL/GenBank/DDBJ whole genome shotgun (WGS) entry which is preliminary data.</text>
</comment>
<keyword evidence="5" id="KW-0560">Oxidoreductase</keyword>
<keyword evidence="4" id="KW-0809">Transit peptide</keyword>
<keyword evidence="8" id="KW-1185">Reference proteome</keyword>
<dbReference type="SUPFAM" id="SSF52833">
    <property type="entry name" value="Thioredoxin-like"/>
    <property type="match status" value="1"/>
</dbReference>
<reference evidence="7 8" key="1">
    <citation type="submission" date="2016-04" db="EMBL/GenBank/DDBJ databases">
        <title>Evolutionary innovation and constraint leading to complex multicellularity in the Ascomycota.</title>
        <authorList>
            <person name="Cisse O."/>
            <person name="Nguyen A."/>
            <person name="Hewitt D.A."/>
            <person name="Jedd G."/>
            <person name="Stajich J.E."/>
        </authorList>
    </citation>
    <scope>NUCLEOTIDE SEQUENCE [LARGE SCALE GENOMIC DNA]</scope>
    <source>
        <strain evidence="7 8">DAH-3</strain>
    </source>
</reference>
<protein>
    <recommendedName>
        <fullName evidence="9">Redox protein fmp46, mitochondrial</fullName>
    </recommendedName>
</protein>
<comment type="subcellular location">
    <subcellularLocation>
        <location evidence="2">Mitochondrion</location>
    </subcellularLocation>
</comment>
<evidence type="ECO:0000313" key="8">
    <source>
        <dbReference type="Proteomes" id="UP000186594"/>
    </source>
</evidence>
<organism evidence="7 8">
    <name type="scientific">Neolecta irregularis (strain DAH-3)</name>
    <dbReference type="NCBI Taxonomy" id="1198029"/>
    <lineage>
        <taxon>Eukaryota</taxon>
        <taxon>Fungi</taxon>
        <taxon>Dikarya</taxon>
        <taxon>Ascomycota</taxon>
        <taxon>Taphrinomycotina</taxon>
        <taxon>Neolectales</taxon>
        <taxon>Neolectaceae</taxon>
        <taxon>Neolecta</taxon>
    </lineage>
</organism>
<dbReference type="InterPro" id="IPR012882">
    <property type="entry name" value="Fmp46"/>
</dbReference>
<dbReference type="OMA" id="IVDWNNG"/>
<evidence type="ECO:0000313" key="7">
    <source>
        <dbReference type="EMBL" id="OLL25115.1"/>
    </source>
</evidence>
<dbReference type="GO" id="GO:0005739">
    <property type="term" value="C:mitochondrion"/>
    <property type="evidence" value="ECO:0007669"/>
    <property type="project" value="UniProtKB-SubCell"/>
</dbReference>
<accession>A0A1U7LR26</accession>
<dbReference type="EMBL" id="LXFE01000497">
    <property type="protein sequence ID" value="OLL25115.1"/>
    <property type="molecule type" value="Genomic_DNA"/>
</dbReference>
<dbReference type="Pfam" id="PF07955">
    <property type="entry name" value="DUF1687"/>
    <property type="match status" value="1"/>
</dbReference>
<sequence>MFMRLNKSLPVLSLFHAPSSQSSLSALRLLQSRNKNEIYNLDIVTEKPTKDQLRCIIEYTGCKPSEVVSGAKNLDEAMDLISSNLEKLQRPITVDWNKGWAIIGNEQDKINQLITGSSKED</sequence>